<evidence type="ECO:0000256" key="5">
    <source>
        <dbReference type="SAM" id="Phobius"/>
    </source>
</evidence>
<dbReference type="PROSITE" id="PS50111">
    <property type="entry name" value="CHEMOTAXIS_TRANSDUC_2"/>
    <property type="match status" value="1"/>
</dbReference>
<dbReference type="SMART" id="SM00304">
    <property type="entry name" value="HAMP"/>
    <property type="match status" value="1"/>
</dbReference>
<accession>A0A285NCK9</accession>
<feature type="transmembrane region" description="Helical" evidence="5">
    <location>
        <begin position="345"/>
        <end position="364"/>
    </location>
</feature>
<dbReference type="RefSeq" id="WP_097151989.1">
    <property type="nucleotide sequence ID" value="NZ_OBEL01000001.1"/>
</dbReference>
<sequence length="714" mass="76984">MSILPKRLATKLPVIMVLSVTFLVALLVSVASWMGGNTSVQLTETALQNAARGRTDTVTLYLEQLQGSMQTLASHTDVGDAATELFGGWKVLKDDAPGKLKEIYVDNNPNPENLRHQFVDAKVQGVYYSAAHKKHQPRITKLLKGGMFRDVIFFGKEGNVYYSYRKGPEFTTNISQSGILHEELIAQVQPILKLAKEDPESGYKGNGFTGFVPVNGEITAYMVTPIAKWGRILGAIAFEVNTKELASIIEDKTGLGKTGHIDLVNADLRAISFANKTVEEVPTSENEIALAALTGKTAMDDVAFDGNKYRAVAVPMEVLGTAWAIVVRQNYEELLAPAATLRNSLLALGLGMLVVIGGLATWFIRSAMAPLKTLNDGVTRIAKDDLNVQLPDAKRKDEIGELSRAVEVLRNNAIDRRRLEEQARSEQEERTTRQRAIESMIDGFRSSSNDLLNDVTQNMDTMQQTANGLFGMAENTAAQATSSACASEEASSNVQTVASAAEELASSIEEIKRQVDETANVVNQATEATRHTNEKVSGLSNSAQKIGDVVSLIQDIAEQTNLLALNATIEAARAGEHGKGFAVVASEVKELANQTSKATEEISSQINEIQGATNEAVHAIAGIATTMEQVNEYTNSISVAVDEQGSATFEISQNVTQAANGTQAVAGNMSGLQESVTQTTQSVEQVKESSSNVAERTDRLRNEVDSFLKNVASA</sequence>
<dbReference type="InterPro" id="IPR003660">
    <property type="entry name" value="HAMP_dom"/>
</dbReference>
<evidence type="ECO:0000313" key="8">
    <source>
        <dbReference type="EMBL" id="SNZ07159.1"/>
    </source>
</evidence>
<dbReference type="GO" id="GO:0007165">
    <property type="term" value="P:signal transduction"/>
    <property type="evidence" value="ECO:0007669"/>
    <property type="project" value="UniProtKB-KW"/>
</dbReference>
<organism evidence="8 9">
    <name type="scientific">Cohaesibacter gelatinilyticus</name>
    <dbReference type="NCBI Taxonomy" id="372072"/>
    <lineage>
        <taxon>Bacteria</taxon>
        <taxon>Pseudomonadati</taxon>
        <taxon>Pseudomonadota</taxon>
        <taxon>Alphaproteobacteria</taxon>
        <taxon>Hyphomicrobiales</taxon>
        <taxon>Cohaesibacteraceae</taxon>
    </lineage>
</organism>
<evidence type="ECO:0000256" key="3">
    <source>
        <dbReference type="PROSITE-ProRule" id="PRU00284"/>
    </source>
</evidence>
<dbReference type="Pfam" id="PF00015">
    <property type="entry name" value="MCPsignal"/>
    <property type="match status" value="1"/>
</dbReference>
<dbReference type="Proteomes" id="UP000219439">
    <property type="component" value="Unassembled WGS sequence"/>
</dbReference>
<reference evidence="8 9" key="1">
    <citation type="submission" date="2017-09" db="EMBL/GenBank/DDBJ databases">
        <authorList>
            <person name="Ehlers B."/>
            <person name="Leendertz F.H."/>
        </authorList>
    </citation>
    <scope>NUCLEOTIDE SEQUENCE [LARGE SCALE GENOMIC DNA]</scope>
    <source>
        <strain evidence="8 9">DSM 18289</strain>
    </source>
</reference>
<evidence type="ECO:0000259" key="7">
    <source>
        <dbReference type="PROSITE" id="PS50885"/>
    </source>
</evidence>
<dbReference type="Gene3D" id="6.10.340.10">
    <property type="match status" value="1"/>
</dbReference>
<dbReference type="CDD" id="cd11386">
    <property type="entry name" value="MCP_signal"/>
    <property type="match status" value="1"/>
</dbReference>
<keyword evidence="1 3" id="KW-0807">Transducer</keyword>
<gene>
    <name evidence="8" type="ORF">SAMN06265368_0687</name>
</gene>
<feature type="domain" description="HAMP" evidence="7">
    <location>
        <begin position="365"/>
        <end position="418"/>
    </location>
</feature>
<keyword evidence="5" id="KW-1133">Transmembrane helix</keyword>
<dbReference type="GO" id="GO:0016020">
    <property type="term" value="C:membrane"/>
    <property type="evidence" value="ECO:0007669"/>
    <property type="project" value="InterPro"/>
</dbReference>
<dbReference type="PANTHER" id="PTHR32089">
    <property type="entry name" value="METHYL-ACCEPTING CHEMOTAXIS PROTEIN MCPB"/>
    <property type="match status" value="1"/>
</dbReference>
<dbReference type="AlphaFoldDB" id="A0A285NCK9"/>
<dbReference type="CDD" id="cd06225">
    <property type="entry name" value="HAMP"/>
    <property type="match status" value="1"/>
</dbReference>
<dbReference type="Gene3D" id="3.30.450.20">
    <property type="entry name" value="PAS domain"/>
    <property type="match status" value="1"/>
</dbReference>
<keyword evidence="5" id="KW-0812">Transmembrane</keyword>
<dbReference type="OrthoDB" id="3378718at2"/>
<name>A0A285NCK9_9HYPH</name>
<evidence type="ECO:0000256" key="2">
    <source>
        <dbReference type="ARBA" id="ARBA00029447"/>
    </source>
</evidence>
<dbReference type="PROSITE" id="PS50885">
    <property type="entry name" value="HAMP"/>
    <property type="match status" value="1"/>
</dbReference>
<dbReference type="Pfam" id="PF00672">
    <property type="entry name" value="HAMP"/>
    <property type="match status" value="1"/>
</dbReference>
<dbReference type="EMBL" id="OBEL01000001">
    <property type="protein sequence ID" value="SNZ07159.1"/>
    <property type="molecule type" value="Genomic_DNA"/>
</dbReference>
<feature type="domain" description="Methyl-accepting transducer" evidence="6">
    <location>
        <begin position="451"/>
        <end position="694"/>
    </location>
</feature>
<feature type="transmembrane region" description="Helical" evidence="5">
    <location>
        <begin position="12"/>
        <end position="34"/>
    </location>
</feature>
<dbReference type="Gene3D" id="1.10.287.950">
    <property type="entry name" value="Methyl-accepting chemotaxis protein"/>
    <property type="match status" value="1"/>
</dbReference>
<feature type="coiled-coil region" evidence="4">
    <location>
        <begin position="501"/>
        <end position="528"/>
    </location>
</feature>
<dbReference type="SMART" id="SM00283">
    <property type="entry name" value="MA"/>
    <property type="match status" value="1"/>
</dbReference>
<proteinExistence type="inferred from homology"/>
<evidence type="ECO:0000256" key="1">
    <source>
        <dbReference type="ARBA" id="ARBA00023224"/>
    </source>
</evidence>
<dbReference type="InterPro" id="IPR004089">
    <property type="entry name" value="MCPsignal_dom"/>
</dbReference>
<keyword evidence="5" id="KW-0472">Membrane</keyword>
<comment type="similarity">
    <text evidence="2">Belongs to the methyl-accepting chemotaxis (MCP) protein family.</text>
</comment>
<keyword evidence="4" id="KW-0175">Coiled coil</keyword>
<dbReference type="SUPFAM" id="SSF58104">
    <property type="entry name" value="Methyl-accepting chemotaxis protein (MCP) signaling domain"/>
    <property type="match status" value="1"/>
</dbReference>
<evidence type="ECO:0000313" key="9">
    <source>
        <dbReference type="Proteomes" id="UP000219439"/>
    </source>
</evidence>
<evidence type="ECO:0000256" key="4">
    <source>
        <dbReference type="SAM" id="Coils"/>
    </source>
</evidence>
<keyword evidence="9" id="KW-1185">Reference proteome</keyword>
<evidence type="ECO:0000259" key="6">
    <source>
        <dbReference type="PROSITE" id="PS50111"/>
    </source>
</evidence>
<dbReference type="PANTHER" id="PTHR32089:SF112">
    <property type="entry name" value="LYSOZYME-LIKE PROTEIN-RELATED"/>
    <property type="match status" value="1"/>
</dbReference>
<protein>
    <submittedName>
        <fullName evidence="8">Methyl-accepting chemotaxis protein</fullName>
    </submittedName>
</protein>